<comment type="caution">
    <text evidence="2">The sequence shown here is derived from an EMBL/GenBank/DDBJ whole genome shotgun (WGS) entry which is preliminary data.</text>
</comment>
<feature type="chain" id="PRO_5019065765" description="RHS repeat protein" evidence="1">
    <location>
        <begin position="28"/>
        <end position="1041"/>
    </location>
</feature>
<keyword evidence="1" id="KW-0732">Signal</keyword>
<evidence type="ECO:0000256" key="1">
    <source>
        <dbReference type="SAM" id="SignalP"/>
    </source>
</evidence>
<gene>
    <name evidence="2" type="ORF">DPV69_12640</name>
</gene>
<sequence length="1041" mass="119559">MERRKMYMKKKLVLSLMITFGLHYAQAQQPNTQENLQRPKIIPSSPQSQIFENYLNHEVTEYNGLPKIEIPLYEIKMKDLTIPINLSYHASGIKYMQYDGDIGAGWSIGAGGYRLTRSVRGADDFAPVNTQYPAQYYQSVKKQEDMNIHTDPRRKDNFLYFLSFDPDRPLDVYPKGVFAGMPNGVSDAMYGDGQYDKFQYMLPSTSGSFIIKDRPTMQVALMDDKRDKVEIQRQQCKITDANGIEYFIGGTDNGMELFEKEVTTFHETTWVLREIKTPSNETVHFRYKRIWTVNQRFKENRSGVTVSDAPFYTLSATSWGGSGNLPFHTDGWTISNIYSGGPKYEVLLFLDEIETENLLVKFERGVLLDMGHILKKIIVTDKLSHKVINEIELFNYVYPSTVNTLELYKTTASHIYLNAVNTLGNTYNLDYYTPPSNISNPYPDQWNNYNFKQGFPADARPILHQEFLDEEFVWNRTYGDDQSWTVANNKSTIRYSGIDVHSADRSVDEDNVMSYSLEKIHFPTGGNTEYVYETHQTVFGKGGGLRIKKIISSPDPASTPVISEFRYSNGVSSFKLDHNAFSSESYSINHEKFSFGVAFEPWYLEADKWIGRISCNRTFSMNPVGDYNLSEYNTYYRNVDVLQYDLAGNKYNGKRSVEYNLPSFPQLGFYDGAFLGAGGFAYPTVDNYNKRKGIMRTYDGQKPTLKSTAYFDELGQLLKKETYKYKKVDSNNYYGLKVNQRFYISSGEVPTYPQYNDIDLHVTRNDYTHVSSYFDWMAYEIETGTDILISKTDSLFTPSGQIVRTESFEHNDDNQVTKITLSDNADGTGKIKVTELKYPKDFASGSNVYQQLVDRHIIAPVVETIERTGTNQELKRNKTEYNAFGSLLLPSRTTATTQGLERIIGTYNMYDSKGNLLQYTPFGANSIFYLWSYNHRYPVAEIRNVNIGELEYALYSRYGTSLQAHAGTSAPVFDDALLRSDLPNALITTYTYDPSIGISSIKDPRGRRTRYIYDNFNRLKYVEDHEGRLVNEYGYHYRSGY</sequence>
<evidence type="ECO:0008006" key="4">
    <source>
        <dbReference type="Google" id="ProtNLM"/>
    </source>
</evidence>
<evidence type="ECO:0000313" key="2">
    <source>
        <dbReference type="EMBL" id="RWU06137.1"/>
    </source>
</evidence>
<evidence type="ECO:0000313" key="3">
    <source>
        <dbReference type="Proteomes" id="UP000284120"/>
    </source>
</evidence>
<accession>A0A443YQP9</accession>
<dbReference type="OrthoDB" id="903892at2"/>
<dbReference type="AlphaFoldDB" id="A0A443YQP9"/>
<dbReference type="EMBL" id="SAYW01000004">
    <property type="protein sequence ID" value="RWU06137.1"/>
    <property type="molecule type" value="Genomic_DNA"/>
</dbReference>
<organism evidence="2 3">
    <name type="scientific">Pedobacter chitinilyticus</name>
    <dbReference type="NCBI Taxonomy" id="2233776"/>
    <lineage>
        <taxon>Bacteria</taxon>
        <taxon>Pseudomonadati</taxon>
        <taxon>Bacteroidota</taxon>
        <taxon>Sphingobacteriia</taxon>
        <taxon>Sphingobacteriales</taxon>
        <taxon>Sphingobacteriaceae</taxon>
        <taxon>Pedobacter</taxon>
    </lineage>
</organism>
<protein>
    <recommendedName>
        <fullName evidence="4">RHS repeat protein</fullName>
    </recommendedName>
</protein>
<dbReference type="RefSeq" id="WP_113647758.1">
    <property type="nucleotide sequence ID" value="NZ_QMHN01000004.1"/>
</dbReference>
<proteinExistence type="predicted"/>
<reference evidence="2 3" key="1">
    <citation type="submission" date="2018-06" db="EMBL/GenBank/DDBJ databases">
        <title>Pedobacter endophyticus sp. nov., an endophytic bacterium isolated from a leaf of Triticum aestivum.</title>
        <authorList>
            <person name="Zhang L."/>
        </authorList>
    </citation>
    <scope>NUCLEOTIDE SEQUENCE [LARGE SCALE GENOMIC DNA]</scope>
    <source>
        <strain evidence="2 3">CM134L-2</strain>
    </source>
</reference>
<name>A0A443YQP9_9SPHI</name>
<dbReference type="Proteomes" id="UP000284120">
    <property type="component" value="Unassembled WGS sequence"/>
</dbReference>
<keyword evidence="3" id="KW-1185">Reference proteome</keyword>
<feature type="signal peptide" evidence="1">
    <location>
        <begin position="1"/>
        <end position="27"/>
    </location>
</feature>